<dbReference type="PANTHER" id="PTHR21340">
    <property type="entry name" value="DIADENOSINE 5,5-P1,P4-TETRAPHOSPHATE PYROPHOSPHOHYDROLASE MUTT"/>
    <property type="match status" value="1"/>
</dbReference>
<dbReference type="InterPro" id="IPR020476">
    <property type="entry name" value="Nudix_hydrolase"/>
</dbReference>
<name>A0A346Y126_9ACTN</name>
<dbReference type="InterPro" id="IPR051325">
    <property type="entry name" value="Nudix_hydrolase_domain"/>
</dbReference>
<dbReference type="OrthoDB" id="4287477at2"/>
<dbReference type="Gene3D" id="3.90.79.10">
    <property type="entry name" value="Nucleoside Triphosphate Pyrophosphohydrolase"/>
    <property type="match status" value="1"/>
</dbReference>
<dbReference type="AlphaFoldDB" id="A0A346Y126"/>
<dbReference type="CDD" id="cd03673">
    <property type="entry name" value="NUDIX_Ap6A_hydrolase"/>
    <property type="match status" value="1"/>
</dbReference>
<dbReference type="PROSITE" id="PS51462">
    <property type="entry name" value="NUDIX"/>
    <property type="match status" value="1"/>
</dbReference>
<organism evidence="5 6">
    <name type="scientific">Euzebya pacifica</name>
    <dbReference type="NCBI Taxonomy" id="1608957"/>
    <lineage>
        <taxon>Bacteria</taxon>
        <taxon>Bacillati</taxon>
        <taxon>Actinomycetota</taxon>
        <taxon>Nitriliruptoria</taxon>
        <taxon>Euzebyales</taxon>
    </lineage>
</organism>
<evidence type="ECO:0000256" key="3">
    <source>
        <dbReference type="RuleBase" id="RU003476"/>
    </source>
</evidence>
<evidence type="ECO:0000313" key="5">
    <source>
        <dbReference type="EMBL" id="AXV08173.1"/>
    </source>
</evidence>
<comment type="similarity">
    <text evidence="1 3">Belongs to the Nudix hydrolase family.</text>
</comment>
<dbReference type="Pfam" id="PF00293">
    <property type="entry name" value="NUDIX"/>
    <property type="match status" value="1"/>
</dbReference>
<dbReference type="PRINTS" id="PR00502">
    <property type="entry name" value="NUDIXFAMILY"/>
</dbReference>
<dbReference type="GO" id="GO:0006167">
    <property type="term" value="P:AMP biosynthetic process"/>
    <property type="evidence" value="ECO:0007669"/>
    <property type="project" value="TreeGrafter"/>
</dbReference>
<evidence type="ECO:0000313" key="6">
    <source>
        <dbReference type="Proteomes" id="UP000264006"/>
    </source>
</evidence>
<dbReference type="KEGG" id="euz:DVS28_a3500"/>
<evidence type="ECO:0000256" key="2">
    <source>
        <dbReference type="ARBA" id="ARBA00022801"/>
    </source>
</evidence>
<evidence type="ECO:0000259" key="4">
    <source>
        <dbReference type="PROSITE" id="PS51462"/>
    </source>
</evidence>
<dbReference type="InterPro" id="IPR015797">
    <property type="entry name" value="NUDIX_hydrolase-like_dom_sf"/>
</dbReference>
<dbReference type="GO" id="GO:0006754">
    <property type="term" value="P:ATP biosynthetic process"/>
    <property type="evidence" value="ECO:0007669"/>
    <property type="project" value="TreeGrafter"/>
</dbReference>
<accession>A0A346Y126</accession>
<dbReference type="EMBL" id="CP031165">
    <property type="protein sequence ID" value="AXV08173.1"/>
    <property type="molecule type" value="Genomic_DNA"/>
</dbReference>
<reference evidence="5 6" key="1">
    <citation type="submission" date="2018-09" db="EMBL/GenBank/DDBJ databases">
        <title>Complete genome sequence of Euzebya sp. DY32-46 isolated from seawater of Pacific Ocean.</title>
        <authorList>
            <person name="Xu L."/>
            <person name="Wu Y.-H."/>
            <person name="Xu X.-W."/>
        </authorList>
    </citation>
    <scope>NUCLEOTIDE SEQUENCE [LARGE SCALE GENOMIC DNA]</scope>
    <source>
        <strain evidence="5 6">DY32-46</strain>
    </source>
</reference>
<dbReference type="PROSITE" id="PS00893">
    <property type="entry name" value="NUDIX_BOX"/>
    <property type="match status" value="1"/>
</dbReference>
<dbReference type="InterPro" id="IPR020084">
    <property type="entry name" value="NUDIX_hydrolase_CS"/>
</dbReference>
<dbReference type="PANTHER" id="PTHR21340:SF0">
    <property type="entry name" value="BIS(5'-NUCLEOSYL)-TETRAPHOSPHATASE [ASYMMETRICAL]"/>
    <property type="match status" value="1"/>
</dbReference>
<dbReference type="RefSeq" id="WP_114592552.1">
    <property type="nucleotide sequence ID" value="NZ_CP031165.1"/>
</dbReference>
<dbReference type="Proteomes" id="UP000264006">
    <property type="component" value="Chromosome"/>
</dbReference>
<dbReference type="SUPFAM" id="SSF55811">
    <property type="entry name" value="Nudix"/>
    <property type="match status" value="1"/>
</dbReference>
<dbReference type="GO" id="GO:0004081">
    <property type="term" value="F:bis(5'-nucleosyl)-tetraphosphatase (asymmetrical) activity"/>
    <property type="evidence" value="ECO:0007669"/>
    <property type="project" value="TreeGrafter"/>
</dbReference>
<protein>
    <submittedName>
        <fullName evidence="5">Putative HYDROLASE MUTT1</fullName>
    </submittedName>
</protein>
<sequence length="152" mass="17409">MPHTDDDAREARVRAAGGVVWRRTDTVEVLLVHRPRYDDWSMPKGKLDDGESFEDAAVREVEEETGIRAALGEDLGEVRYVDHKGRDKVVRWWAMEADRERNDDTDAAQLQPMDADEVDELRWVSLADADALLTYPLDVEVMGRFRATVEPR</sequence>
<gene>
    <name evidence="5" type="ORF">DVS28_a3500</name>
</gene>
<proteinExistence type="inferred from homology"/>
<keyword evidence="2 3" id="KW-0378">Hydrolase</keyword>
<evidence type="ECO:0000256" key="1">
    <source>
        <dbReference type="ARBA" id="ARBA00005582"/>
    </source>
</evidence>
<feature type="domain" description="Nudix hydrolase" evidence="4">
    <location>
        <begin position="11"/>
        <end position="147"/>
    </location>
</feature>
<keyword evidence="6" id="KW-1185">Reference proteome</keyword>
<dbReference type="InterPro" id="IPR000086">
    <property type="entry name" value="NUDIX_hydrolase_dom"/>
</dbReference>